<sequence>MAALDKDTSQKEKAIRYCISNGILPYLEVVVNNVREISDVRTVITDLDVLGLEVSRRGGIQKTLFDCKTVGKMSAINRAFWAAGVMAYIGCNESYVILAKKATEAHRVSAKTLNVHLFQESDFEKYAESANINYLDRKNYSTHISSWHSYYLIFEKNDHLKSLGEYVNTRIPLEVDFAKSLRELLGIVRLNKGELNPEKDEHMSVYSSIVLSFLLVMIPITSQLADVFDVQMNQSEYEKVLRYYVWGGRDSYIQRRDLKNAVQEVSGGKKGELELPGWERFVDVSRSLLEAPVDIKEALIPCRELSLRYVSERDGYKDFQLSILLRRSNRIVQFMIAASGYLYSSAGLPKDFHDKFKQDVSLLLDLKTPNTSLT</sequence>
<dbReference type="EMBL" id="JBBBON010000019">
    <property type="protein sequence ID" value="MEI7104162.1"/>
    <property type="molecule type" value="Genomic_DNA"/>
</dbReference>
<comment type="caution">
    <text evidence="1">The sequence shown here is derived from an EMBL/GenBank/DDBJ whole genome shotgun (WGS) entry which is preliminary data.</text>
</comment>
<evidence type="ECO:0000313" key="2">
    <source>
        <dbReference type="Proteomes" id="UP001313132"/>
    </source>
</evidence>
<dbReference type="Proteomes" id="UP001313132">
    <property type="component" value="Unassembled WGS sequence"/>
</dbReference>
<keyword evidence="2" id="KW-1185">Reference proteome</keyword>
<name>A0ABU8K1P1_9GAMM</name>
<organism evidence="1 2">
    <name type="scientific">Pectobacterium versatile</name>
    <dbReference type="NCBI Taxonomy" id="2488639"/>
    <lineage>
        <taxon>Bacteria</taxon>
        <taxon>Pseudomonadati</taxon>
        <taxon>Pseudomonadota</taxon>
        <taxon>Gammaproteobacteria</taxon>
        <taxon>Enterobacterales</taxon>
        <taxon>Pectobacteriaceae</taxon>
        <taxon>Pectobacterium</taxon>
    </lineage>
</organism>
<accession>A0ABU8K1P1</accession>
<reference evidence="1 2" key="1">
    <citation type="submission" date="2024-03" db="EMBL/GenBank/DDBJ databases">
        <title>Analysis of soft rot Pectobacteriaceae population diversity in US potato growing regions between 2016 and 2022.</title>
        <authorList>
            <person name="Ma X."/>
            <person name="Zhang X."/>
            <person name="Stodghill P."/>
            <person name="Rioux R."/>
            <person name="Babler B."/>
            <person name="Shrestha S."/>
            <person name="Babler B."/>
            <person name="Rivedal H."/>
            <person name="Frost K."/>
            <person name="Hao J."/>
            <person name="Secor G."/>
            <person name="Swingle B."/>
        </authorList>
    </citation>
    <scope>NUCLEOTIDE SEQUENCE [LARGE SCALE GENOMIC DNA]</scope>
    <source>
        <strain evidence="1 2">UMSS2</strain>
    </source>
</reference>
<evidence type="ECO:0000313" key="1">
    <source>
        <dbReference type="EMBL" id="MEI7104162.1"/>
    </source>
</evidence>
<proteinExistence type="predicted"/>
<protein>
    <submittedName>
        <fullName evidence="1">Uncharacterized protein</fullName>
    </submittedName>
</protein>
<dbReference type="RefSeq" id="WP_336858517.1">
    <property type="nucleotide sequence ID" value="NZ_JBBBOM010000099.1"/>
</dbReference>
<gene>
    <name evidence="1" type="ORF">WCT63_17075</name>
</gene>